<evidence type="ECO:0000313" key="1">
    <source>
        <dbReference type="EMBL" id="MCE4558054.1"/>
    </source>
</evidence>
<proteinExistence type="predicted"/>
<dbReference type="EMBL" id="JAJTWU010000016">
    <property type="protein sequence ID" value="MCE4558054.1"/>
    <property type="molecule type" value="Genomic_DNA"/>
</dbReference>
<organism evidence="1 2">
    <name type="scientific">Pelomonas cellulosilytica</name>
    <dbReference type="NCBI Taxonomy" id="2906762"/>
    <lineage>
        <taxon>Bacteria</taxon>
        <taxon>Pseudomonadati</taxon>
        <taxon>Pseudomonadota</taxon>
        <taxon>Betaproteobacteria</taxon>
        <taxon>Burkholderiales</taxon>
        <taxon>Sphaerotilaceae</taxon>
        <taxon>Roseateles</taxon>
    </lineage>
</organism>
<dbReference type="RefSeq" id="WP_233375456.1">
    <property type="nucleotide sequence ID" value="NZ_JAJTWU010000016.1"/>
</dbReference>
<evidence type="ECO:0008006" key="3">
    <source>
        <dbReference type="Google" id="ProtNLM"/>
    </source>
</evidence>
<accession>A0ABS8XZM6</accession>
<dbReference type="Gene3D" id="3.20.20.190">
    <property type="entry name" value="Phosphatidylinositol (PI) phosphodiesterase"/>
    <property type="match status" value="1"/>
</dbReference>
<gene>
    <name evidence="1" type="ORF">LXT13_27075</name>
</gene>
<protein>
    <recommendedName>
        <fullName evidence="3">GP-PDE domain-containing protein</fullName>
    </recommendedName>
</protein>
<dbReference type="InterPro" id="IPR017946">
    <property type="entry name" value="PLC-like_Pdiesterase_TIM-brl"/>
</dbReference>
<reference evidence="1 2" key="1">
    <citation type="submission" date="2021-12" db="EMBL/GenBank/DDBJ databases">
        <title>Genome seq of P8.</title>
        <authorList>
            <person name="Seo T."/>
        </authorList>
    </citation>
    <scope>NUCLEOTIDE SEQUENCE [LARGE SCALE GENOMIC DNA]</scope>
    <source>
        <strain evidence="1 2">P8</strain>
    </source>
</reference>
<evidence type="ECO:0000313" key="2">
    <source>
        <dbReference type="Proteomes" id="UP001200741"/>
    </source>
</evidence>
<keyword evidence="2" id="KW-1185">Reference proteome</keyword>
<dbReference type="Proteomes" id="UP001200741">
    <property type="component" value="Unassembled WGS sequence"/>
</dbReference>
<comment type="caution">
    <text evidence="1">The sequence shown here is derived from an EMBL/GenBank/DDBJ whole genome shotgun (WGS) entry which is preliminary data.</text>
</comment>
<dbReference type="SUPFAM" id="SSF51695">
    <property type="entry name" value="PLC-like phosphodiesterases"/>
    <property type="match status" value="1"/>
</dbReference>
<sequence length="296" mass="32269">MTGLRVRRTPRYRLMALVVLVVAAIAGVAAAEAGRAYLHLIDSEWLGERVMDTLARVRSVEDWSSVLPLRPDQDYAWIEGSGAPVRIAHALGESGSPTANTLAAMRRSYEAGLRLFEVDLILDRGELRCQHDPGPPSGKAQTGCTFDALLAALPADAWLVLDIKTDFASTGQRIVDRLKSPADARRVVFQLYRPEDFARFDAWQQQAALPGPIVTAYLAHRRLDHVALHAARAGVRVLTVPIHRLPALSTRPVGLEVMVHPVHDCVSWDVATRAKVNGVYALASLRCVIPVGVGTS</sequence>
<name>A0ABS8XZM6_9BURK</name>